<dbReference type="PATRIC" id="fig|1302649.3.peg.978"/>
<dbReference type="Gene3D" id="3.30.470.20">
    <property type="entry name" value="ATP-grasp fold, B domain"/>
    <property type="match status" value="1"/>
</dbReference>
<dbReference type="OrthoDB" id="9803907at2"/>
<dbReference type="Proteomes" id="UP000029380">
    <property type="component" value="Unassembled WGS sequence"/>
</dbReference>
<organism evidence="6 7">
    <name type="scientific">Tetragenococcus muriaticus PMC-11-5</name>
    <dbReference type="NCBI Taxonomy" id="1302649"/>
    <lineage>
        <taxon>Bacteria</taxon>
        <taxon>Bacillati</taxon>
        <taxon>Bacillota</taxon>
        <taxon>Bacilli</taxon>
        <taxon>Lactobacillales</taxon>
        <taxon>Enterococcaceae</taxon>
        <taxon>Tetragenococcus</taxon>
    </lineage>
</organism>
<dbReference type="InterPro" id="IPR011761">
    <property type="entry name" value="ATP-grasp"/>
</dbReference>
<evidence type="ECO:0000256" key="2">
    <source>
        <dbReference type="ARBA" id="ARBA00022741"/>
    </source>
</evidence>
<feature type="domain" description="ATP-grasp" evidence="5">
    <location>
        <begin position="113"/>
        <end position="204"/>
    </location>
</feature>
<dbReference type="InterPro" id="IPR052032">
    <property type="entry name" value="ATP-dep_AA_Ligase"/>
</dbReference>
<evidence type="ECO:0000259" key="5">
    <source>
        <dbReference type="PROSITE" id="PS50975"/>
    </source>
</evidence>
<evidence type="ECO:0000313" key="7">
    <source>
        <dbReference type="Proteomes" id="UP000029380"/>
    </source>
</evidence>
<dbReference type="Pfam" id="PF13535">
    <property type="entry name" value="ATP-grasp_4"/>
    <property type="match status" value="1"/>
</dbReference>
<dbReference type="EMBL" id="JPVU01000100">
    <property type="protein sequence ID" value="KFN92318.1"/>
    <property type="molecule type" value="Genomic_DNA"/>
</dbReference>
<dbReference type="GO" id="GO:0016874">
    <property type="term" value="F:ligase activity"/>
    <property type="evidence" value="ECO:0007669"/>
    <property type="project" value="UniProtKB-KW"/>
</dbReference>
<evidence type="ECO:0000313" key="6">
    <source>
        <dbReference type="EMBL" id="KFN92318.1"/>
    </source>
</evidence>
<dbReference type="GO" id="GO:0005524">
    <property type="term" value="F:ATP binding"/>
    <property type="evidence" value="ECO:0007669"/>
    <property type="project" value="UniProtKB-UniRule"/>
</dbReference>
<reference evidence="6 7" key="1">
    <citation type="submission" date="2014-08" db="EMBL/GenBank/DDBJ databases">
        <title>Genome sequence of Tetragenococcus muriaticus.</title>
        <authorList>
            <person name="Chuea-nongthon C."/>
            <person name="Rodtong S."/>
            <person name="Yongsawatdigul J."/>
            <person name="Steele J.L."/>
            <person name="Liu X.-y."/>
            <person name="Speers J."/>
            <person name="Glasner J.D."/>
            <person name="Neeno-Eckwall E.C."/>
        </authorList>
    </citation>
    <scope>NUCLEOTIDE SEQUENCE [LARGE SCALE GENOMIC DNA]</scope>
    <source>
        <strain evidence="6 7">PMC-11-5</strain>
    </source>
</reference>
<accession>A0A091CDP1</accession>
<dbReference type="GO" id="GO:0046872">
    <property type="term" value="F:metal ion binding"/>
    <property type="evidence" value="ECO:0007669"/>
    <property type="project" value="InterPro"/>
</dbReference>
<keyword evidence="1" id="KW-0436">Ligase</keyword>
<keyword evidence="3 4" id="KW-0067">ATP-binding</keyword>
<gene>
    <name evidence="6" type="ORF">TMUPMC115_0977</name>
</gene>
<dbReference type="Pfam" id="PF18130">
    <property type="entry name" value="ATPgrasp_N"/>
    <property type="match status" value="1"/>
</dbReference>
<comment type="caution">
    <text evidence="6">The sequence shown here is derived from an EMBL/GenBank/DDBJ whole genome shotgun (WGS) entry which is preliminary data.</text>
</comment>
<dbReference type="SUPFAM" id="SSF56059">
    <property type="entry name" value="Glutathione synthetase ATP-binding domain-like"/>
    <property type="match status" value="1"/>
</dbReference>
<sequence length="298" mass="33768">METLLYVNIRGYKVERLKPIYAAKKLGYKITLLADKDPGLDKGLIDDLIIVDTYDIEASVQASIEYAKNHSVAGVLTWADKDVELVARIGEELGLRTINRESAKKARNKYLMRDALSQIEGLCPKYRHVLSFSDLQQAVKEVGIPGIFKPVGGAGSKGIFKIDENTNVEETYRLMLETTSPEEDKTFSYYPNEYIYEEYLEGPEVSIDGVVQDHIVYMTGVADNLVSEDYSLDYMEIFPSEKDDETIKEIKRSTKTAVKELGFNDCSFHLEGRVTKEGFKTVRSCCSSCWRIYCFSCD</sequence>
<keyword evidence="2 4" id="KW-0547">Nucleotide-binding</keyword>
<dbReference type="PANTHER" id="PTHR43585:SF2">
    <property type="entry name" value="ATP-GRASP ENZYME FSQD"/>
    <property type="match status" value="1"/>
</dbReference>
<proteinExistence type="predicted"/>
<dbReference type="AlphaFoldDB" id="A0A091CDP1"/>
<evidence type="ECO:0000256" key="3">
    <source>
        <dbReference type="ARBA" id="ARBA00022840"/>
    </source>
</evidence>
<dbReference type="InterPro" id="IPR041472">
    <property type="entry name" value="BL00235/CARNS1_N"/>
</dbReference>
<protein>
    <recommendedName>
        <fullName evidence="5">ATP-grasp domain-containing protein</fullName>
    </recommendedName>
</protein>
<dbReference type="PANTHER" id="PTHR43585">
    <property type="entry name" value="FUMIPYRROLE BIOSYNTHESIS PROTEIN C"/>
    <property type="match status" value="1"/>
</dbReference>
<name>A0A091CDP1_9ENTE</name>
<evidence type="ECO:0000256" key="1">
    <source>
        <dbReference type="ARBA" id="ARBA00022598"/>
    </source>
</evidence>
<dbReference type="Gene3D" id="3.40.50.20">
    <property type="match status" value="1"/>
</dbReference>
<dbReference type="PROSITE" id="PS50975">
    <property type="entry name" value="ATP_GRASP"/>
    <property type="match status" value="1"/>
</dbReference>
<evidence type="ECO:0000256" key="4">
    <source>
        <dbReference type="PROSITE-ProRule" id="PRU00409"/>
    </source>
</evidence>